<feature type="coiled-coil region" evidence="1">
    <location>
        <begin position="108"/>
        <end position="142"/>
    </location>
</feature>
<feature type="compositionally biased region" description="Low complexity" evidence="2">
    <location>
        <begin position="370"/>
        <end position="387"/>
    </location>
</feature>
<feature type="region of interest" description="Disordered" evidence="2">
    <location>
        <begin position="370"/>
        <end position="392"/>
    </location>
</feature>
<evidence type="ECO:0000256" key="2">
    <source>
        <dbReference type="SAM" id="MobiDB-lite"/>
    </source>
</evidence>
<gene>
    <name evidence="3" type="primary">Contig15922.g16974</name>
    <name evidence="3" type="ORF">STYLEM_850</name>
</gene>
<accession>A0A077ZRD4</accession>
<dbReference type="OMA" id="YIMINAD"/>
<protein>
    <submittedName>
        <fullName evidence="3">Uncharacterized protein</fullName>
    </submittedName>
</protein>
<evidence type="ECO:0000313" key="4">
    <source>
        <dbReference type="Proteomes" id="UP000039865"/>
    </source>
</evidence>
<dbReference type="InParanoid" id="A0A077ZRD4"/>
<evidence type="ECO:0000256" key="1">
    <source>
        <dbReference type="SAM" id="Coils"/>
    </source>
</evidence>
<dbReference type="Proteomes" id="UP000039865">
    <property type="component" value="Unassembled WGS sequence"/>
</dbReference>
<dbReference type="EMBL" id="CCKQ01000801">
    <property type="protein sequence ID" value="CDW71900.1"/>
    <property type="molecule type" value="Genomic_DNA"/>
</dbReference>
<sequence length="609" mass="71659">MNCFKWTQLRPRRGINQNLNDPFWYREENLKKQNNKMIQIINMSEDEAHNANEKSVSDEIVDKLKLMIDSEFQTRRQSTQNTTIIQKSEKKLRKHIQSLHIKEKELSTAAFEMEMKSLNFEKRQAEQQNQIKTLELQLFNEKQSRQRDQIQYLQREKDFYLQIEKLQKSMEHKIDSQRQQSDAQIKDFANTRDKEKLMIMNKLELILQKLTLLEGQSQFTQIIDNREEQYCAFSQEDLNEIKDRLIDMIKSNQVDNIEFNEKRYQSRSPPNSNYSKYIMINADKMFKSNNSRNSLAKLVSKTQQNIRNIRDCSVESESQVNELQSQLKKSHKKILKLEETEQALKQIIKQRDSMYKHKIGQQLKDVAIQKTQQSTNTSSRQSLTSQQKQDELETAKNKLHGELEKKLVAIEGMNKTLDQQKRELSIIKSKVNQITSPPPDYRNMNEPKAKEVPSHNLNLATLLKNQNKTSSCAQNELQNQIQQKSVQTHYYQSNSIKGSKIKPSENQSPKIIYNGLKQENRRLSAALKPCQSDKSIPLSANSRDSVNIQIPTITTKLNDDKYKKFEQYIAINNQKSQAKIQSNQDYMSENWPQMQVSHTHRVNYLENKY</sequence>
<proteinExistence type="predicted"/>
<keyword evidence="1" id="KW-0175">Coiled coil</keyword>
<keyword evidence="4" id="KW-1185">Reference proteome</keyword>
<evidence type="ECO:0000313" key="3">
    <source>
        <dbReference type="EMBL" id="CDW71900.1"/>
    </source>
</evidence>
<name>A0A077ZRD4_STYLE</name>
<dbReference type="AlphaFoldDB" id="A0A077ZRD4"/>
<organism evidence="3 4">
    <name type="scientific">Stylonychia lemnae</name>
    <name type="common">Ciliate</name>
    <dbReference type="NCBI Taxonomy" id="5949"/>
    <lineage>
        <taxon>Eukaryota</taxon>
        <taxon>Sar</taxon>
        <taxon>Alveolata</taxon>
        <taxon>Ciliophora</taxon>
        <taxon>Intramacronucleata</taxon>
        <taxon>Spirotrichea</taxon>
        <taxon>Stichotrichia</taxon>
        <taxon>Sporadotrichida</taxon>
        <taxon>Oxytrichidae</taxon>
        <taxon>Stylonychinae</taxon>
        <taxon>Stylonychia</taxon>
    </lineage>
</organism>
<reference evidence="3 4" key="1">
    <citation type="submission" date="2014-06" db="EMBL/GenBank/DDBJ databases">
        <authorList>
            <person name="Swart Estienne"/>
        </authorList>
    </citation>
    <scope>NUCLEOTIDE SEQUENCE [LARGE SCALE GENOMIC DNA]</scope>
    <source>
        <strain evidence="3 4">130c</strain>
    </source>
</reference>